<evidence type="ECO:0000313" key="3">
    <source>
        <dbReference type="Proteomes" id="UP000499080"/>
    </source>
</evidence>
<evidence type="ECO:0000313" key="1">
    <source>
        <dbReference type="EMBL" id="GBN74368.1"/>
    </source>
</evidence>
<keyword evidence="3" id="KW-1185">Reference proteome</keyword>
<evidence type="ECO:0000313" key="2">
    <source>
        <dbReference type="EMBL" id="GBN74370.1"/>
    </source>
</evidence>
<proteinExistence type="predicted"/>
<sequence length="86" mass="9656">MYSSLHLPARVYVYTPVVASREDINSSTGCGTGFRCQKHVPVETCFRAGPERYCNMFLRPKQAIKEAQRQALEIDGTVSRTTQGNM</sequence>
<name>A0A4Y2RG61_ARAVE</name>
<organism evidence="2 3">
    <name type="scientific">Araneus ventricosus</name>
    <name type="common">Orbweaver spider</name>
    <name type="synonym">Epeira ventricosa</name>
    <dbReference type="NCBI Taxonomy" id="182803"/>
    <lineage>
        <taxon>Eukaryota</taxon>
        <taxon>Metazoa</taxon>
        <taxon>Ecdysozoa</taxon>
        <taxon>Arthropoda</taxon>
        <taxon>Chelicerata</taxon>
        <taxon>Arachnida</taxon>
        <taxon>Araneae</taxon>
        <taxon>Araneomorphae</taxon>
        <taxon>Entelegynae</taxon>
        <taxon>Araneoidea</taxon>
        <taxon>Araneidae</taxon>
        <taxon>Araneus</taxon>
    </lineage>
</organism>
<accession>A0A4Y2RG61</accession>
<comment type="caution">
    <text evidence="2">The sequence shown here is derived from an EMBL/GenBank/DDBJ whole genome shotgun (WGS) entry which is preliminary data.</text>
</comment>
<dbReference type="AlphaFoldDB" id="A0A4Y2RG61"/>
<reference evidence="2 3" key="1">
    <citation type="journal article" date="2019" name="Sci. Rep.">
        <title>Orb-weaving spider Araneus ventricosus genome elucidates the spidroin gene catalogue.</title>
        <authorList>
            <person name="Kono N."/>
            <person name="Nakamura H."/>
            <person name="Ohtoshi R."/>
            <person name="Moran D.A.P."/>
            <person name="Shinohara A."/>
            <person name="Yoshida Y."/>
            <person name="Fujiwara M."/>
            <person name="Mori M."/>
            <person name="Tomita M."/>
            <person name="Arakawa K."/>
        </authorList>
    </citation>
    <scope>NUCLEOTIDE SEQUENCE [LARGE SCALE GENOMIC DNA]</scope>
</reference>
<dbReference type="EMBL" id="BGPR01016865">
    <property type="protein sequence ID" value="GBN74368.1"/>
    <property type="molecule type" value="Genomic_DNA"/>
</dbReference>
<dbReference type="Proteomes" id="UP000499080">
    <property type="component" value="Unassembled WGS sequence"/>
</dbReference>
<dbReference type="EMBL" id="BGPR01016865">
    <property type="protein sequence ID" value="GBN74370.1"/>
    <property type="molecule type" value="Genomic_DNA"/>
</dbReference>
<gene>
    <name evidence="1" type="ORF">AVEN_260824_1</name>
    <name evidence="2" type="ORF">AVEN_260826_1</name>
</gene>
<protein>
    <submittedName>
        <fullName evidence="2">Uncharacterized protein</fullName>
    </submittedName>
</protein>